<comment type="caution">
    <text evidence="1">The sequence shown here is derived from an EMBL/GenBank/DDBJ whole genome shotgun (WGS) entry which is preliminary data.</text>
</comment>
<name>A0A7J6UZ24_THATH</name>
<protein>
    <submittedName>
        <fullName evidence="1">Bic1</fullName>
    </submittedName>
</protein>
<evidence type="ECO:0000313" key="1">
    <source>
        <dbReference type="EMBL" id="KAF5177691.1"/>
    </source>
</evidence>
<proteinExistence type="predicted"/>
<dbReference type="OrthoDB" id="672067at2759"/>
<dbReference type="Proteomes" id="UP000554482">
    <property type="component" value="Unassembled WGS sequence"/>
</dbReference>
<keyword evidence="2" id="KW-1185">Reference proteome</keyword>
<dbReference type="GO" id="GO:0009785">
    <property type="term" value="P:blue light signaling pathway"/>
    <property type="evidence" value="ECO:0007669"/>
    <property type="project" value="InterPro"/>
</dbReference>
<evidence type="ECO:0000313" key="2">
    <source>
        <dbReference type="Proteomes" id="UP000554482"/>
    </source>
</evidence>
<dbReference type="CDD" id="cd22645">
    <property type="entry name" value="BIC1_CID"/>
    <property type="match status" value="1"/>
</dbReference>
<dbReference type="InterPro" id="IPR040374">
    <property type="entry name" value="BIC"/>
</dbReference>
<dbReference type="PANTHER" id="PTHR34207">
    <property type="entry name" value="PROTEIN BIC1"/>
    <property type="match status" value="1"/>
</dbReference>
<dbReference type="AlphaFoldDB" id="A0A7J6UZ24"/>
<dbReference type="PANTHER" id="PTHR34207:SF2">
    <property type="entry name" value="PROTEIN BIC1"/>
    <property type="match status" value="1"/>
</dbReference>
<reference evidence="1 2" key="1">
    <citation type="submission" date="2020-06" db="EMBL/GenBank/DDBJ databases">
        <title>Transcriptomic and genomic resources for Thalictrum thalictroides and T. hernandezii: Facilitating candidate gene discovery in an emerging model plant lineage.</title>
        <authorList>
            <person name="Arias T."/>
            <person name="Riano-Pachon D.M."/>
            <person name="Di Stilio V.S."/>
        </authorList>
    </citation>
    <scope>NUCLEOTIDE SEQUENCE [LARGE SCALE GENOMIC DNA]</scope>
    <source>
        <strain evidence="2">cv. WT478/WT964</strain>
        <tissue evidence="1">Leaves</tissue>
    </source>
</reference>
<organism evidence="1 2">
    <name type="scientific">Thalictrum thalictroides</name>
    <name type="common">Rue-anemone</name>
    <name type="synonym">Anemone thalictroides</name>
    <dbReference type="NCBI Taxonomy" id="46969"/>
    <lineage>
        <taxon>Eukaryota</taxon>
        <taxon>Viridiplantae</taxon>
        <taxon>Streptophyta</taxon>
        <taxon>Embryophyta</taxon>
        <taxon>Tracheophyta</taxon>
        <taxon>Spermatophyta</taxon>
        <taxon>Magnoliopsida</taxon>
        <taxon>Ranunculales</taxon>
        <taxon>Ranunculaceae</taxon>
        <taxon>Thalictroideae</taxon>
        <taxon>Thalictrum</taxon>
    </lineage>
</organism>
<sequence>MMHSNKRSNGHSVQPVKLHQISDEVVELQEVIDPSELAKLQHSDDDRVELQGYSPTAAAEKVDRVQKTMKTRQLDQVELTCTPCLSPVVKTNESADTTLPEVSGREKLKRHRTEVAGHVWIPDIWGQEELLKDWIDCSAFDAALVPSGLMSARAALVQEALVPSGLMSARAALVQEARRTNSGGCVKS</sequence>
<dbReference type="EMBL" id="JABWDY010041041">
    <property type="protein sequence ID" value="KAF5177691.1"/>
    <property type="molecule type" value="Genomic_DNA"/>
</dbReference>
<gene>
    <name evidence="1" type="ORF">FRX31_032718</name>
</gene>
<accession>A0A7J6UZ24</accession>